<dbReference type="InterPro" id="IPR041921">
    <property type="entry name" value="NuoE_N"/>
</dbReference>
<dbReference type="Gene3D" id="3.40.50.11540">
    <property type="entry name" value="NADH-ubiquinone oxidoreductase 51kDa subunit"/>
    <property type="match status" value="1"/>
</dbReference>
<feature type="compositionally biased region" description="Basic and acidic residues" evidence="7">
    <location>
        <begin position="1"/>
        <end position="17"/>
    </location>
</feature>
<keyword evidence="5" id="KW-0408">Iron</keyword>
<dbReference type="InterPro" id="IPR037207">
    <property type="entry name" value="Nuop51_4Fe4S-bd_sf"/>
</dbReference>
<dbReference type="CDD" id="cd03082">
    <property type="entry name" value="TRX_Fd_NuoE_W_FDH_beta"/>
    <property type="match status" value="1"/>
</dbReference>
<evidence type="ECO:0000256" key="5">
    <source>
        <dbReference type="ARBA" id="ARBA00023004"/>
    </source>
</evidence>
<feature type="domain" description="NADH-ubiquinone oxidoreductase 51kDa subunit iron-sulphur binding" evidence="8">
    <location>
        <begin position="489"/>
        <end position="534"/>
    </location>
</feature>
<dbReference type="Pfam" id="PF01512">
    <property type="entry name" value="Complex1_51K"/>
    <property type="match status" value="1"/>
</dbReference>
<dbReference type="PANTHER" id="PTHR43578:SF3">
    <property type="entry name" value="NADH-QUINONE OXIDOREDUCTASE SUBUNIT F"/>
    <property type="match status" value="1"/>
</dbReference>
<sequence>MALDDRKGVWKSGDGKGRRTTKGRQLEDGAWAEVQALLGEGPRRRDLLIEYLHRIQDKFGHLSAAHLRALAEELRLSQAEVYEVASFYAHFDVVREGETPPPALTICVCDSLSCELAGAQALKSALEQGTDPTQVRILRAPCMGRCDTAPVVELGHHHIDHATPESVLAAVAAGDTHAHVPAYEALDAYRTAGGYATLADLRATRNADAEFERVQQTLLDAGLRGLGGAGFPSGRKWGFVRAEPGPRYLAVNGDEGEPGTFKDRYYLERTPHLFLEGMLIAAWAVEAERCFIYMRDEYPAVLDILATEIAALEAADLIKPGYVELRRGAGAYICGEESAMIESIEGKRGLPRHRPPFVAQVGIFNRPTLVNNVETLLWVTRILREGPEILNTVELNGRKGLRSYSVSGRVKNPGVHLLPAGSTITDIIAAAGGMLDGHTFKAYQPGGPSSGLLPASMHDVPLDFDTLQPHGTFIGSAAVVVLSDHDRARDAALNMLRFFEDESCGQCTPCRVGCEKAVKLMQADTWDQPLLTELCTAMSDASICGLGQAAPNPIRLTMKHFADEI</sequence>
<dbReference type="InterPro" id="IPR011538">
    <property type="entry name" value="Nuo51_FMN-bd"/>
</dbReference>
<dbReference type="InterPro" id="IPR001949">
    <property type="entry name" value="NADH-UbQ_OxRdtase_51kDa_CS"/>
</dbReference>
<dbReference type="Pfam" id="PF01257">
    <property type="entry name" value="2Fe-2S_thioredx"/>
    <property type="match status" value="1"/>
</dbReference>
<dbReference type="SMART" id="SM00928">
    <property type="entry name" value="NADH_4Fe-4S"/>
    <property type="match status" value="1"/>
</dbReference>
<evidence type="ECO:0000313" key="9">
    <source>
        <dbReference type="EMBL" id="ARE85124.1"/>
    </source>
</evidence>
<evidence type="ECO:0000256" key="7">
    <source>
        <dbReference type="SAM" id="MobiDB-lite"/>
    </source>
</evidence>
<evidence type="ECO:0000259" key="8">
    <source>
        <dbReference type="SMART" id="SM00928"/>
    </source>
</evidence>
<dbReference type="PANTHER" id="PTHR43578">
    <property type="entry name" value="NADH-QUINONE OXIDOREDUCTASE SUBUNIT F"/>
    <property type="match status" value="1"/>
</dbReference>
<dbReference type="InterPro" id="IPR019554">
    <property type="entry name" value="Soluble_ligand-bd"/>
</dbReference>
<dbReference type="InterPro" id="IPR037225">
    <property type="entry name" value="Nuo51_FMN-bd_sf"/>
</dbReference>
<reference evidence="9 10" key="1">
    <citation type="submission" date="2017-03" db="EMBL/GenBank/DDBJ databases">
        <title>Genome Sequence of Roseovarius mucosus strain SMR3 Isolated from a culture of the Diatom Skeletonema marinoi.</title>
        <authorList>
            <person name="Topel M."/>
            <person name="Pinder M."/>
            <person name="Johansson O.N."/>
            <person name="Kourtchenko O."/>
            <person name="Godhe A."/>
            <person name="Clarke A.K."/>
        </authorList>
    </citation>
    <scope>NUCLEOTIDE SEQUENCE [LARGE SCALE GENOMIC DNA]</scope>
    <source>
        <strain evidence="9 10">SMR3</strain>
    </source>
</reference>
<dbReference type="KEGG" id="rmm:ROSMUCSMR3_03671"/>
<dbReference type="GO" id="GO:0046872">
    <property type="term" value="F:metal ion binding"/>
    <property type="evidence" value="ECO:0007669"/>
    <property type="project" value="UniProtKB-KW"/>
</dbReference>
<dbReference type="Gene3D" id="3.10.20.600">
    <property type="match status" value="1"/>
</dbReference>
<dbReference type="GO" id="GO:0008137">
    <property type="term" value="F:NADH dehydrogenase (ubiquinone) activity"/>
    <property type="evidence" value="ECO:0007669"/>
    <property type="project" value="InterPro"/>
</dbReference>
<evidence type="ECO:0000256" key="3">
    <source>
        <dbReference type="ARBA" id="ARBA00022485"/>
    </source>
</evidence>
<dbReference type="AlphaFoldDB" id="A0A1V0RTP4"/>
<evidence type="ECO:0000256" key="2">
    <source>
        <dbReference type="ARBA" id="ARBA00007523"/>
    </source>
</evidence>
<dbReference type="Gene3D" id="3.40.30.10">
    <property type="entry name" value="Glutaredoxin"/>
    <property type="match status" value="1"/>
</dbReference>
<evidence type="ECO:0000256" key="1">
    <source>
        <dbReference type="ARBA" id="ARBA00001917"/>
    </source>
</evidence>
<dbReference type="GO" id="GO:0010181">
    <property type="term" value="F:FMN binding"/>
    <property type="evidence" value="ECO:0007669"/>
    <property type="project" value="InterPro"/>
</dbReference>
<dbReference type="SUPFAM" id="SSF52833">
    <property type="entry name" value="Thioredoxin-like"/>
    <property type="match status" value="1"/>
</dbReference>
<dbReference type="GO" id="GO:0016491">
    <property type="term" value="F:oxidoreductase activity"/>
    <property type="evidence" value="ECO:0007669"/>
    <property type="project" value="UniProtKB-KW"/>
</dbReference>
<dbReference type="EMBL" id="CP020474">
    <property type="protein sequence ID" value="ARE85124.1"/>
    <property type="molecule type" value="Genomic_DNA"/>
</dbReference>
<keyword evidence="4" id="KW-0479">Metal-binding</keyword>
<proteinExistence type="inferred from homology"/>
<dbReference type="Pfam" id="PF10531">
    <property type="entry name" value="SLBB"/>
    <property type="match status" value="1"/>
</dbReference>
<evidence type="ECO:0000313" key="10">
    <source>
        <dbReference type="Proteomes" id="UP000192273"/>
    </source>
</evidence>
<dbReference type="Gene3D" id="1.10.10.1590">
    <property type="entry name" value="NADH-quinone oxidoreductase subunit E"/>
    <property type="match status" value="1"/>
</dbReference>
<dbReference type="InterPro" id="IPR019575">
    <property type="entry name" value="Nuop51_4Fe4S-bd"/>
</dbReference>
<dbReference type="Pfam" id="PF10589">
    <property type="entry name" value="NADH_4Fe-4S"/>
    <property type="match status" value="1"/>
</dbReference>
<dbReference type="InterPro" id="IPR036249">
    <property type="entry name" value="Thioredoxin-like_sf"/>
</dbReference>
<dbReference type="PROSITE" id="PS00644">
    <property type="entry name" value="COMPLEX1_51K_1"/>
    <property type="match status" value="1"/>
</dbReference>
<comment type="cofactor">
    <cofactor evidence="1">
        <name>FMN</name>
        <dbReference type="ChEBI" id="CHEBI:58210"/>
    </cofactor>
</comment>
<dbReference type="EC" id="1.6.5.11" evidence="9"/>
<feature type="region of interest" description="Disordered" evidence="7">
    <location>
        <begin position="1"/>
        <end position="24"/>
    </location>
</feature>
<dbReference type="FunFam" id="3.10.20.600:FF:000006">
    <property type="entry name" value="Formate dehydrogenase, beta subunit"/>
    <property type="match status" value="1"/>
</dbReference>
<gene>
    <name evidence="9" type="primary">nqo1</name>
    <name evidence="9" type="ORF">ROSMUCSMR3_03671</name>
</gene>
<keyword evidence="10" id="KW-1185">Reference proteome</keyword>
<dbReference type="SUPFAM" id="SSF140490">
    <property type="entry name" value="Nqo1C-terminal domain-like"/>
    <property type="match status" value="1"/>
</dbReference>
<dbReference type="FunFam" id="3.40.50.11540:FF:000003">
    <property type="entry name" value="NAD-dependent formate dehydrogenase flavoprotein subunit"/>
    <property type="match status" value="1"/>
</dbReference>
<name>A0A1V0RTP4_9RHOB</name>
<dbReference type="PROSITE" id="PS00645">
    <property type="entry name" value="COMPLEX1_51K_2"/>
    <property type="match status" value="1"/>
</dbReference>
<organism evidence="9 10">
    <name type="scientific">Roseovarius mucosus</name>
    <dbReference type="NCBI Taxonomy" id="215743"/>
    <lineage>
        <taxon>Bacteria</taxon>
        <taxon>Pseudomonadati</taxon>
        <taxon>Pseudomonadota</taxon>
        <taxon>Alphaproteobacteria</taxon>
        <taxon>Rhodobacterales</taxon>
        <taxon>Roseobacteraceae</taxon>
        <taxon>Roseovarius</taxon>
    </lineage>
</organism>
<evidence type="ECO:0000256" key="6">
    <source>
        <dbReference type="ARBA" id="ARBA00023014"/>
    </source>
</evidence>
<dbReference type="Proteomes" id="UP000192273">
    <property type="component" value="Chromosome"/>
</dbReference>
<evidence type="ECO:0000256" key="4">
    <source>
        <dbReference type="ARBA" id="ARBA00022723"/>
    </source>
</evidence>
<keyword evidence="9" id="KW-0560">Oxidoreductase</keyword>
<dbReference type="SUPFAM" id="SSF142019">
    <property type="entry name" value="Nqo1 FMN-binding domain-like"/>
    <property type="match status" value="1"/>
</dbReference>
<dbReference type="GO" id="GO:0051539">
    <property type="term" value="F:4 iron, 4 sulfur cluster binding"/>
    <property type="evidence" value="ECO:0007669"/>
    <property type="project" value="UniProtKB-KW"/>
</dbReference>
<keyword evidence="3" id="KW-0004">4Fe-4S</keyword>
<protein>
    <submittedName>
        <fullName evidence="9">NADH-quinone oxidoreductase subunit 1</fullName>
        <ecNumber evidence="9">1.6.5.11</ecNumber>
    </submittedName>
</protein>
<keyword evidence="6" id="KW-0411">Iron-sulfur</keyword>
<comment type="similarity">
    <text evidence="2">Belongs to the complex I 51 kDa subunit family.</text>
</comment>
<dbReference type="SUPFAM" id="SSF142984">
    <property type="entry name" value="Nqo1 middle domain-like"/>
    <property type="match status" value="1"/>
</dbReference>
<dbReference type="Gene3D" id="1.20.1440.230">
    <property type="entry name" value="NADH-ubiquinone oxidoreductase 51kDa subunit, iron-sulphur binding domain"/>
    <property type="match status" value="1"/>
</dbReference>
<dbReference type="RefSeq" id="WP_198385551.1">
    <property type="nucleotide sequence ID" value="NZ_CP020474.1"/>
</dbReference>
<accession>A0A1V0RTP4</accession>